<evidence type="ECO:0000256" key="3">
    <source>
        <dbReference type="ARBA" id="ARBA00022840"/>
    </source>
</evidence>
<evidence type="ECO:0000256" key="2">
    <source>
        <dbReference type="ARBA" id="ARBA00022741"/>
    </source>
</evidence>
<keyword evidence="6" id="KW-0614">Plasmid</keyword>
<dbReference type="InterPro" id="IPR013615">
    <property type="entry name" value="CbbQ_C"/>
</dbReference>
<dbReference type="Pfam" id="PF08406">
    <property type="entry name" value="CbbQ_C"/>
    <property type="match status" value="1"/>
</dbReference>
<evidence type="ECO:0000259" key="5">
    <source>
        <dbReference type="Pfam" id="PF08406"/>
    </source>
</evidence>
<keyword evidence="3" id="KW-0067">ATP-binding</keyword>
<dbReference type="GO" id="GO:0016887">
    <property type="term" value="F:ATP hydrolysis activity"/>
    <property type="evidence" value="ECO:0007669"/>
    <property type="project" value="InterPro"/>
</dbReference>
<keyword evidence="2" id="KW-0547">Nucleotide-binding</keyword>
<dbReference type="SUPFAM" id="SSF52540">
    <property type="entry name" value="P-loop containing nucleoside triphosphate hydrolases"/>
    <property type="match status" value="1"/>
</dbReference>
<dbReference type="PANTHER" id="PTHR42759">
    <property type="entry name" value="MOXR FAMILY PROTEIN"/>
    <property type="match status" value="1"/>
</dbReference>
<evidence type="ECO:0000259" key="4">
    <source>
        <dbReference type="Pfam" id="PF07728"/>
    </source>
</evidence>
<evidence type="ECO:0000256" key="1">
    <source>
        <dbReference type="ARBA" id="ARBA00009417"/>
    </source>
</evidence>
<feature type="domain" description="ATPase dynein-related AAA" evidence="4">
    <location>
        <begin position="150"/>
        <end position="274"/>
    </location>
</feature>
<sequence>MVKTTMWRCSSIEGVASREGLLSSFPKSLLTHGEAISKQILSSLRAKTCDSWSPKTNSKLTLILLAQPGASARFGTWCACQNRSAPMSQYSQFSVSKVFGMPSIPEKVTAIGYADGSNPFIPATDTNYVFRKEFLREVLAYLKEPGGDALFVTGPTGSGKTSGITEIAGRLNWPVQQITAHGRMELTDLIGHHALVAEKPGQPPVMKFMYGPLAVAMREGHLLLINEVDLADPAELAGLNDVLEGRPLVIAQNGGEIIKPHPMFRVVVTGNSTGSGDASGLYQGVMMQNLAAMDRYRFTKVGYADEEAELSILGRVTPKLPENVRKGMVRIANQVRKLFLGENGEDGQLSITMSTRTLVRWAKLSLAFRGAPNALEYALDQALLIRAAKEEREAILRVAKDVFGDQWR</sequence>
<accession>A0A6C0L2G2</accession>
<dbReference type="Pfam" id="PF07728">
    <property type="entry name" value="AAA_5"/>
    <property type="match status" value="1"/>
</dbReference>
<organism evidence="6">
    <name type="scientific">Klebsiella oxytoca</name>
    <dbReference type="NCBI Taxonomy" id="571"/>
    <lineage>
        <taxon>Bacteria</taxon>
        <taxon>Pseudomonadati</taxon>
        <taxon>Pseudomonadota</taxon>
        <taxon>Gammaproteobacteria</taxon>
        <taxon>Enterobacterales</taxon>
        <taxon>Enterobacteriaceae</taxon>
        <taxon>Klebsiella/Raoultella group</taxon>
        <taxon>Klebsiella</taxon>
    </lineage>
</organism>
<dbReference type="AlphaFoldDB" id="A0A6C0L2G2"/>
<evidence type="ECO:0000313" key="6">
    <source>
        <dbReference type="EMBL" id="QHU24015.1"/>
    </source>
</evidence>
<name>A0A6C0L2G2_KLEOX</name>
<comment type="similarity">
    <text evidence="1">Belongs to the CbbQ/NirQ/NorQ/GpvN family.</text>
</comment>
<reference evidence="6" key="1">
    <citation type="journal article" date="2020" name="Antimicrob. Agents Chemother.">
        <title>A multi-species bunch of VIM-1 carbapenemase producing Enterobacterales linked by a novel, highly conjugative and broad-host range IncA plasmid, menaces the re-emergence of VIM-1.</title>
        <authorList>
            <person name="Arcari G."/>
            <person name="Di Lella F.M."/>
            <person name="Bibbolino G."/>
            <person name="Mengoni F."/>
            <person name="Beccaccioli M."/>
            <person name="Antonelli G."/>
            <person name="Faino L."/>
            <person name="Carattoli A."/>
        </authorList>
    </citation>
    <scope>NUCLEOTIDE SEQUENCE</scope>
    <source>
        <plasmid evidence="6">pFDL-VIM</plasmid>
    </source>
</reference>
<protein>
    <submittedName>
        <fullName evidence="6">ATPase</fullName>
    </submittedName>
</protein>
<dbReference type="GO" id="GO:0005524">
    <property type="term" value="F:ATP binding"/>
    <property type="evidence" value="ECO:0007669"/>
    <property type="project" value="UniProtKB-KW"/>
</dbReference>
<dbReference type="InterPro" id="IPR050764">
    <property type="entry name" value="CbbQ/NirQ/NorQ/GpvN"/>
</dbReference>
<dbReference type="CDD" id="cd00009">
    <property type="entry name" value="AAA"/>
    <property type="match status" value="1"/>
</dbReference>
<dbReference type="EMBL" id="MN783744">
    <property type="protein sequence ID" value="QHU24015.1"/>
    <property type="molecule type" value="Genomic_DNA"/>
</dbReference>
<dbReference type="InterPro" id="IPR011704">
    <property type="entry name" value="ATPase_dyneun-rel_AAA"/>
</dbReference>
<geneLocation type="plasmid" evidence="6">
    <name>pFDL-VIM</name>
</geneLocation>
<dbReference type="InterPro" id="IPR027417">
    <property type="entry name" value="P-loop_NTPase"/>
</dbReference>
<feature type="domain" description="CbbQ/NirQ/NorQ C-terminal" evidence="5">
    <location>
        <begin position="309"/>
        <end position="401"/>
    </location>
</feature>
<proteinExistence type="inferred from homology"/>
<dbReference type="Gene3D" id="3.40.50.300">
    <property type="entry name" value="P-loop containing nucleotide triphosphate hydrolases"/>
    <property type="match status" value="1"/>
</dbReference>
<dbReference type="PANTHER" id="PTHR42759:SF1">
    <property type="entry name" value="MAGNESIUM-CHELATASE SUBUNIT CHLD"/>
    <property type="match status" value="1"/>
</dbReference>